<sequence length="314" mass="35050">MKTFKAEDLEKLLNMKKLIEVMKDALFDLDRHNIIVPDRHHILSSLHDSTYLFMPVYSEKLDKVGFKYVAVCNENSNRGLPVINGVVFLADGKTGIVEAMFEGAKLTALRTGAVGGAAIDILASDDAKVLSVFGTGAQAETQIRAAISVRKIEKIYLYYRNKDKANRFVSIIKQYFSGDIILTDNLRLLEESDIIIAATNSKHPLFESGKLNLKEHVHINAIGSFKPDMQEIDSNLYLICSVFADNKEGCIKESGDIILALRNGRIKEDEIINLGAVINSNKDFKNKRTIFKSVGNAGFDLYSAYIFYKKETVA</sequence>
<dbReference type="RefSeq" id="WP_013008334.1">
    <property type="nucleotide sequence ID" value="NC_013939.1"/>
</dbReference>
<reference evidence="1 2" key="1">
    <citation type="journal article" date="2010" name="DNA Res.">
        <title>Bacterial lifestyle in a deep-sea hydrothermal vent chimney revealed by the genome sequence of the thermophilic bacterium Deferribacter desulfuricans SSM1.</title>
        <authorList>
            <person name="Takaki Y."/>
            <person name="Shimamura S."/>
            <person name="Nakagawa S."/>
            <person name="Fukuhara Y."/>
            <person name="Horikawa H."/>
            <person name="Ankai A."/>
            <person name="Harada T."/>
            <person name="Hosoyama A."/>
            <person name="Oguchi A."/>
            <person name="Fukui S."/>
            <person name="Fujita N."/>
            <person name="Takami H."/>
            <person name="Takai K."/>
        </authorList>
    </citation>
    <scope>NUCLEOTIDE SEQUENCE [LARGE SCALE GENOMIC DNA]</scope>
    <source>
        <strain evidence="2">DSM 14783 / JCM 11476 / NBRC 101012 / SSM1</strain>
    </source>
</reference>
<dbReference type="InterPro" id="IPR023401">
    <property type="entry name" value="ODC_N"/>
</dbReference>
<keyword evidence="1" id="KW-0456">Lyase</keyword>
<evidence type="ECO:0000313" key="2">
    <source>
        <dbReference type="Proteomes" id="UP000001520"/>
    </source>
</evidence>
<dbReference type="eggNOG" id="COG2423">
    <property type="taxonomic scope" value="Bacteria"/>
</dbReference>
<dbReference type="GO" id="GO:0005737">
    <property type="term" value="C:cytoplasm"/>
    <property type="evidence" value="ECO:0007669"/>
    <property type="project" value="TreeGrafter"/>
</dbReference>
<dbReference type="InterPro" id="IPR036291">
    <property type="entry name" value="NAD(P)-bd_dom_sf"/>
</dbReference>
<dbReference type="AlphaFoldDB" id="D3P8P8"/>
<dbReference type="OrthoDB" id="9785971at2"/>
<keyword evidence="2" id="KW-1185">Reference proteome</keyword>
<dbReference type="Proteomes" id="UP000001520">
    <property type="component" value="Chromosome"/>
</dbReference>
<dbReference type="KEGG" id="ddf:DEFDS_1630"/>
<dbReference type="Pfam" id="PF02423">
    <property type="entry name" value="OCD_Mu_crystall"/>
    <property type="match status" value="1"/>
</dbReference>
<accession>D3P8P8</accession>
<dbReference type="HOGENOM" id="CLU_042088_1_0_0"/>
<dbReference type="PANTHER" id="PTHR13812">
    <property type="entry name" value="KETIMINE REDUCTASE MU-CRYSTALLIN"/>
    <property type="match status" value="1"/>
</dbReference>
<protein>
    <submittedName>
        <fullName evidence="1">Ornithine cyclodeaminase</fullName>
        <ecNumber evidence="1">4.3.1.12</ecNumber>
    </submittedName>
</protein>
<dbReference type="GO" id="GO:0008473">
    <property type="term" value="F:ornithine cyclodeaminase activity"/>
    <property type="evidence" value="ECO:0007669"/>
    <property type="project" value="UniProtKB-EC"/>
</dbReference>
<dbReference type="EC" id="4.3.1.12" evidence="1"/>
<dbReference type="Gene3D" id="3.30.1780.10">
    <property type="entry name" value="ornithine cyclodeaminase, domain 1"/>
    <property type="match status" value="1"/>
</dbReference>
<dbReference type="SUPFAM" id="SSF51735">
    <property type="entry name" value="NAD(P)-binding Rossmann-fold domains"/>
    <property type="match status" value="1"/>
</dbReference>
<dbReference type="Gene3D" id="3.40.50.720">
    <property type="entry name" value="NAD(P)-binding Rossmann-like Domain"/>
    <property type="match status" value="1"/>
</dbReference>
<proteinExistence type="predicted"/>
<organism evidence="1 2">
    <name type="scientific">Deferribacter desulfuricans (strain DSM 14783 / JCM 11476 / NBRC 101012 / SSM1)</name>
    <dbReference type="NCBI Taxonomy" id="639282"/>
    <lineage>
        <taxon>Bacteria</taxon>
        <taxon>Pseudomonadati</taxon>
        <taxon>Deferribacterota</taxon>
        <taxon>Deferribacteres</taxon>
        <taxon>Deferribacterales</taxon>
        <taxon>Deferribacteraceae</taxon>
        <taxon>Deferribacter</taxon>
    </lineage>
</organism>
<dbReference type="PIRSF" id="PIRSF001439">
    <property type="entry name" value="CryM"/>
    <property type="match status" value="1"/>
</dbReference>
<dbReference type="STRING" id="639282.DEFDS_1630"/>
<evidence type="ECO:0000313" key="1">
    <source>
        <dbReference type="EMBL" id="BAI81088.1"/>
    </source>
</evidence>
<dbReference type="PANTHER" id="PTHR13812:SF19">
    <property type="entry name" value="KETIMINE REDUCTASE MU-CRYSTALLIN"/>
    <property type="match status" value="1"/>
</dbReference>
<dbReference type="EMBL" id="AP011529">
    <property type="protein sequence ID" value="BAI81088.1"/>
    <property type="molecule type" value="Genomic_DNA"/>
</dbReference>
<gene>
    <name evidence="1" type="ordered locus">DEFDS_1630</name>
</gene>
<dbReference type="InterPro" id="IPR003462">
    <property type="entry name" value="ODC_Mu_crystall"/>
</dbReference>
<name>D3P8P8_DEFDS</name>